<sequence length="59" mass="6900">MTMERGSIDQATTVEAMRVLRQRAGSSQDTRDDECPEKLRMDVRMQRDYNTRGHEEVVL</sequence>
<organism evidence="1 2">
    <name type="scientific">Drechslerella dactyloides</name>
    <name type="common">Nematode-trapping fungus</name>
    <name type="synonym">Arthrobotrys dactyloides</name>
    <dbReference type="NCBI Taxonomy" id="74499"/>
    <lineage>
        <taxon>Eukaryota</taxon>
        <taxon>Fungi</taxon>
        <taxon>Dikarya</taxon>
        <taxon>Ascomycota</taxon>
        <taxon>Pezizomycotina</taxon>
        <taxon>Orbiliomycetes</taxon>
        <taxon>Orbiliales</taxon>
        <taxon>Orbiliaceae</taxon>
        <taxon>Drechslerella</taxon>
    </lineage>
</organism>
<dbReference type="Proteomes" id="UP001221413">
    <property type="component" value="Unassembled WGS sequence"/>
</dbReference>
<proteinExistence type="predicted"/>
<dbReference type="EMBL" id="JAQGDS010000001">
    <property type="protein sequence ID" value="KAJ6264389.1"/>
    <property type="molecule type" value="Genomic_DNA"/>
</dbReference>
<keyword evidence="2" id="KW-1185">Reference proteome</keyword>
<accession>A0AAD6J4S4</accession>
<evidence type="ECO:0000313" key="2">
    <source>
        <dbReference type="Proteomes" id="UP001221413"/>
    </source>
</evidence>
<dbReference type="AlphaFoldDB" id="A0AAD6J4S4"/>
<protein>
    <submittedName>
        <fullName evidence="1">Uncharacterized protein</fullName>
    </submittedName>
</protein>
<comment type="caution">
    <text evidence="1">The sequence shown here is derived from an EMBL/GenBank/DDBJ whole genome shotgun (WGS) entry which is preliminary data.</text>
</comment>
<name>A0AAD6J4S4_DREDA</name>
<evidence type="ECO:0000313" key="1">
    <source>
        <dbReference type="EMBL" id="KAJ6264389.1"/>
    </source>
</evidence>
<gene>
    <name evidence="1" type="ORF">Dda_0535</name>
</gene>
<reference evidence="1" key="1">
    <citation type="submission" date="2023-01" db="EMBL/GenBank/DDBJ databases">
        <title>The chitinases involved in constricting ring structure development in the nematode-trapping fungus Drechslerella dactyloides.</title>
        <authorList>
            <person name="Wang R."/>
            <person name="Zhang L."/>
            <person name="Tang P."/>
            <person name="Li S."/>
            <person name="Liang L."/>
        </authorList>
    </citation>
    <scope>NUCLEOTIDE SEQUENCE</scope>
    <source>
        <strain evidence="1">YMF1.00031</strain>
    </source>
</reference>